<dbReference type="RefSeq" id="WP_083617452.1">
    <property type="nucleotide sequence ID" value="NZ_LR735001.1"/>
</dbReference>
<name>A0A7Z9BMA2_9CYAN</name>
<evidence type="ECO:0000313" key="3">
    <source>
        <dbReference type="Proteomes" id="UP000182190"/>
    </source>
</evidence>
<comment type="caution">
    <text evidence="2">The sequence shown here is derived from an EMBL/GenBank/DDBJ whole genome shotgun (WGS) entry which is preliminary data.</text>
</comment>
<dbReference type="OrthoDB" id="466024at2"/>
<proteinExistence type="predicted"/>
<keyword evidence="1" id="KW-0175">Coiled coil</keyword>
<accession>A0A7Z9BMA2</accession>
<dbReference type="EMBL" id="CZCS02000176">
    <property type="protein sequence ID" value="VXD17777.1"/>
    <property type="molecule type" value="Genomic_DNA"/>
</dbReference>
<organism evidence="2 3">
    <name type="scientific">Planktothrix paucivesiculata PCC 9631</name>
    <dbReference type="NCBI Taxonomy" id="671071"/>
    <lineage>
        <taxon>Bacteria</taxon>
        <taxon>Bacillati</taxon>
        <taxon>Cyanobacteriota</taxon>
        <taxon>Cyanophyceae</taxon>
        <taxon>Oscillatoriophycideae</taxon>
        <taxon>Oscillatoriales</taxon>
        <taxon>Microcoleaceae</taxon>
        <taxon>Planktothrix</taxon>
    </lineage>
</organism>
<evidence type="ECO:0000313" key="2">
    <source>
        <dbReference type="EMBL" id="VXD17777.1"/>
    </source>
</evidence>
<dbReference type="Proteomes" id="UP000182190">
    <property type="component" value="Unassembled WGS sequence"/>
</dbReference>
<keyword evidence="3" id="KW-1185">Reference proteome</keyword>
<feature type="coiled-coil region" evidence="1">
    <location>
        <begin position="55"/>
        <end position="89"/>
    </location>
</feature>
<reference evidence="2" key="1">
    <citation type="submission" date="2019-10" db="EMBL/GenBank/DDBJ databases">
        <authorList>
            <consortium name="Genoscope - CEA"/>
            <person name="William W."/>
        </authorList>
    </citation>
    <scope>NUCLEOTIDE SEQUENCE [LARGE SCALE GENOMIC DNA]</scope>
    <source>
        <strain evidence="2">BBR_PRJEB10994</strain>
    </source>
</reference>
<sequence>MSQTLEDLQIEWNAIQAQMDAVKAEYDGLRSKRSNFHVSILLSSDSSPESLASLKQQAQDEAQNWSLNLQQLDQEIQATRIKLRQIRAKLAVKQAQIYRFQAQKNWIELKKNYDRINQLSNRLEEEILLFYKTAQNFDPISEEWMPKHPQLLELEVTNIPYIKTEEKQFKLISKPINFNLE</sequence>
<protein>
    <submittedName>
        <fullName evidence="2">Uncharacterized protein</fullName>
    </submittedName>
</protein>
<evidence type="ECO:0000256" key="1">
    <source>
        <dbReference type="SAM" id="Coils"/>
    </source>
</evidence>
<gene>
    <name evidence="2" type="ORF">PL9631_370012</name>
</gene>
<dbReference type="AlphaFoldDB" id="A0A7Z9BMA2"/>